<dbReference type="CDD" id="cd00093">
    <property type="entry name" value="HTH_XRE"/>
    <property type="match status" value="1"/>
</dbReference>
<dbReference type="eggNOG" id="COG1476">
    <property type="taxonomic scope" value="Bacteria"/>
</dbReference>
<dbReference type="PROSITE" id="PS50943">
    <property type="entry name" value="HTH_CROC1"/>
    <property type="match status" value="1"/>
</dbReference>
<evidence type="ECO:0000313" key="3">
    <source>
        <dbReference type="Proteomes" id="UP000004080"/>
    </source>
</evidence>
<gene>
    <name evidence="2" type="ORF">A374_08654</name>
</gene>
<dbReference type="AlphaFoldDB" id="I8AJC4"/>
<dbReference type="RefSeq" id="WP_007201824.1">
    <property type="nucleotide sequence ID" value="NZ_AKKV01000024.1"/>
</dbReference>
<dbReference type="SUPFAM" id="SSF47413">
    <property type="entry name" value="lambda repressor-like DNA-binding domains"/>
    <property type="match status" value="1"/>
</dbReference>
<dbReference type="Proteomes" id="UP000004080">
    <property type="component" value="Unassembled WGS sequence"/>
</dbReference>
<dbReference type="GO" id="GO:0003677">
    <property type="term" value="F:DNA binding"/>
    <property type="evidence" value="ECO:0007669"/>
    <property type="project" value="UniProtKB-KW"/>
</dbReference>
<organism evidence="2 3">
    <name type="scientific">Fictibacillus macauensis ZFHKF-1</name>
    <dbReference type="NCBI Taxonomy" id="1196324"/>
    <lineage>
        <taxon>Bacteria</taxon>
        <taxon>Bacillati</taxon>
        <taxon>Bacillota</taxon>
        <taxon>Bacilli</taxon>
        <taxon>Bacillales</taxon>
        <taxon>Fictibacillaceae</taxon>
        <taxon>Fictibacillus</taxon>
    </lineage>
</organism>
<protein>
    <submittedName>
        <fullName evidence="2">DNA-binding protein</fullName>
    </submittedName>
</protein>
<dbReference type="SMART" id="SM00530">
    <property type="entry name" value="HTH_XRE"/>
    <property type="match status" value="1"/>
</dbReference>
<dbReference type="OrthoDB" id="2921231at2"/>
<evidence type="ECO:0000313" key="2">
    <source>
        <dbReference type="EMBL" id="EIT85892.1"/>
    </source>
</evidence>
<dbReference type="EMBL" id="AKKV01000024">
    <property type="protein sequence ID" value="EIT85892.1"/>
    <property type="molecule type" value="Genomic_DNA"/>
</dbReference>
<feature type="domain" description="HTH cro/C1-type" evidence="1">
    <location>
        <begin position="8"/>
        <end position="62"/>
    </location>
</feature>
<name>I8AJC4_9BACL</name>
<dbReference type="STRING" id="1196324.A374_08654"/>
<keyword evidence="3" id="KW-1185">Reference proteome</keyword>
<proteinExistence type="predicted"/>
<dbReference type="InterPro" id="IPR010982">
    <property type="entry name" value="Lambda_DNA-bd_dom_sf"/>
</dbReference>
<reference evidence="2 3" key="1">
    <citation type="journal article" date="2012" name="J. Bacteriol.">
        <title>Genome of Bacillus macauensis ZFHKF-1, a Long-Chain-Forming Bacterium.</title>
        <authorList>
            <person name="Cai L."/>
            <person name="Zhang T."/>
        </authorList>
    </citation>
    <scope>NUCLEOTIDE SEQUENCE [LARGE SCALE GENOMIC DNA]</scope>
    <source>
        <strain evidence="2 3">ZFHKF-1</strain>
    </source>
</reference>
<comment type="caution">
    <text evidence="2">The sequence shown here is derived from an EMBL/GenBank/DDBJ whole genome shotgun (WGS) entry which is preliminary data.</text>
</comment>
<dbReference type="Gene3D" id="1.10.260.40">
    <property type="entry name" value="lambda repressor-like DNA-binding domains"/>
    <property type="match status" value="1"/>
</dbReference>
<sequence>MVKFRCNLEHVLKDRGIKKSYVAEKAKISRSGFSLIVQGKSLPTLPVAIRIGKVLNLPIEKIWIIEEEED</sequence>
<keyword evidence="2" id="KW-0238">DNA-binding</keyword>
<evidence type="ECO:0000259" key="1">
    <source>
        <dbReference type="PROSITE" id="PS50943"/>
    </source>
</evidence>
<dbReference type="InterPro" id="IPR001387">
    <property type="entry name" value="Cro/C1-type_HTH"/>
</dbReference>
<accession>I8AJC4</accession>
<dbReference type="Pfam" id="PF01381">
    <property type="entry name" value="HTH_3"/>
    <property type="match status" value="1"/>
</dbReference>